<organism evidence="2 3">
    <name type="scientific">Cladophialophora bantiana (strain ATCC 10958 / CBS 173.52 / CDC B-1940 / NIH 8579)</name>
    <name type="common">Xylohypha bantiana</name>
    <dbReference type="NCBI Taxonomy" id="1442370"/>
    <lineage>
        <taxon>Eukaryota</taxon>
        <taxon>Fungi</taxon>
        <taxon>Dikarya</taxon>
        <taxon>Ascomycota</taxon>
        <taxon>Pezizomycotina</taxon>
        <taxon>Eurotiomycetes</taxon>
        <taxon>Chaetothyriomycetidae</taxon>
        <taxon>Chaetothyriales</taxon>
        <taxon>Herpotrichiellaceae</taxon>
        <taxon>Cladophialophora</taxon>
    </lineage>
</organism>
<reference evidence="2" key="1">
    <citation type="submission" date="2015-01" db="EMBL/GenBank/DDBJ databases">
        <title>The Genome Sequence of Cladophialophora bantiana CBS 173.52.</title>
        <authorList>
            <consortium name="The Broad Institute Genomics Platform"/>
            <person name="Cuomo C."/>
            <person name="de Hoog S."/>
            <person name="Gorbushina A."/>
            <person name="Stielow B."/>
            <person name="Teixiera M."/>
            <person name="Abouelleil A."/>
            <person name="Chapman S.B."/>
            <person name="Priest M."/>
            <person name="Young S.K."/>
            <person name="Wortman J."/>
            <person name="Nusbaum C."/>
            <person name="Birren B."/>
        </authorList>
    </citation>
    <scope>NUCLEOTIDE SEQUENCE [LARGE SCALE GENOMIC DNA]</scope>
    <source>
        <strain evidence="2">CBS 173.52</strain>
    </source>
</reference>
<evidence type="ECO:0000256" key="1">
    <source>
        <dbReference type="SAM" id="MobiDB-lite"/>
    </source>
</evidence>
<dbReference type="VEuPathDB" id="FungiDB:Z519_06815"/>
<keyword evidence="3" id="KW-1185">Reference proteome</keyword>
<dbReference type="GeneID" id="27699743"/>
<feature type="region of interest" description="Disordered" evidence="1">
    <location>
        <begin position="1"/>
        <end position="139"/>
    </location>
</feature>
<protein>
    <submittedName>
        <fullName evidence="2">Uncharacterized protein</fullName>
    </submittedName>
</protein>
<dbReference type="EMBL" id="KN846988">
    <property type="protein sequence ID" value="KIW92966.1"/>
    <property type="molecule type" value="Genomic_DNA"/>
</dbReference>
<dbReference type="Proteomes" id="UP000053789">
    <property type="component" value="Unassembled WGS sequence"/>
</dbReference>
<evidence type="ECO:0000313" key="3">
    <source>
        <dbReference type="Proteomes" id="UP000053789"/>
    </source>
</evidence>
<proteinExistence type="predicted"/>
<evidence type="ECO:0000313" key="2">
    <source>
        <dbReference type="EMBL" id="KIW92966.1"/>
    </source>
</evidence>
<dbReference type="AlphaFoldDB" id="A0A0D2ESX5"/>
<gene>
    <name evidence="2" type="ORF">Z519_06815</name>
</gene>
<sequence>MESTLSSEKIRAHKGAITLALGERDNGSDERRLQVREEAGRDSNNNEGYADKRRTAVIVSTTEPQYTPAAKSSSVSDPEGKPRVSHSSNIAGSKDPLPPEPRPVHFSERVDTDRQAREEDQYHIRTRRRRPITAEKDKR</sequence>
<dbReference type="HOGENOM" id="CLU_1844867_0_0_1"/>
<accession>A0A0D2ESX5</accession>
<name>A0A0D2ESX5_CLAB1</name>
<feature type="compositionally biased region" description="Basic and acidic residues" evidence="1">
    <location>
        <begin position="22"/>
        <end position="41"/>
    </location>
</feature>
<dbReference type="RefSeq" id="XP_016619635.1">
    <property type="nucleotide sequence ID" value="XM_016764553.1"/>
</dbReference>
<feature type="compositionally biased region" description="Basic and acidic residues" evidence="1">
    <location>
        <begin position="102"/>
        <end position="123"/>
    </location>
</feature>
<feature type="compositionally biased region" description="Polar residues" evidence="1">
    <location>
        <begin position="58"/>
        <end position="76"/>
    </location>
</feature>